<organism evidence="2 3">
    <name type="scientific">Pedobacter cryotolerans</name>
    <dbReference type="NCBI Taxonomy" id="2571270"/>
    <lineage>
        <taxon>Bacteria</taxon>
        <taxon>Pseudomonadati</taxon>
        <taxon>Bacteroidota</taxon>
        <taxon>Sphingobacteriia</taxon>
        <taxon>Sphingobacteriales</taxon>
        <taxon>Sphingobacteriaceae</taxon>
        <taxon>Pedobacter</taxon>
    </lineage>
</organism>
<feature type="signal peptide" evidence="1">
    <location>
        <begin position="1"/>
        <end position="21"/>
    </location>
</feature>
<evidence type="ECO:0000313" key="3">
    <source>
        <dbReference type="Proteomes" id="UP000310477"/>
    </source>
</evidence>
<accession>A0A4U1C2U0</accession>
<keyword evidence="1" id="KW-0732">Signal</keyword>
<dbReference type="OrthoDB" id="657299at2"/>
<name>A0A4U1C2U0_9SPHI</name>
<feature type="chain" id="PRO_5020841738" description="Outer membrane protein beta-barrel domain-containing protein" evidence="1">
    <location>
        <begin position="22"/>
        <end position="179"/>
    </location>
</feature>
<dbReference type="AlphaFoldDB" id="A0A4U1C2U0"/>
<proteinExistence type="predicted"/>
<evidence type="ECO:0000313" key="2">
    <source>
        <dbReference type="EMBL" id="TKB99375.1"/>
    </source>
</evidence>
<comment type="caution">
    <text evidence="2">The sequence shown here is derived from an EMBL/GenBank/DDBJ whole genome shotgun (WGS) entry which is preliminary data.</text>
</comment>
<gene>
    <name evidence="2" type="ORF">FA045_12875</name>
</gene>
<dbReference type="RefSeq" id="WP_136877495.1">
    <property type="nucleotide sequence ID" value="NZ_SWBO01000007.1"/>
</dbReference>
<dbReference type="EMBL" id="SWBO01000007">
    <property type="protein sequence ID" value="TKB99375.1"/>
    <property type="molecule type" value="Genomic_DNA"/>
</dbReference>
<keyword evidence="3" id="KW-1185">Reference proteome</keyword>
<reference evidence="2 3" key="1">
    <citation type="submission" date="2019-04" db="EMBL/GenBank/DDBJ databases">
        <title>Pedobacter sp. AR-2-6 sp. nov., isolated from Arctic soil.</title>
        <authorList>
            <person name="Dahal R.H."/>
            <person name="Kim D.-U."/>
        </authorList>
    </citation>
    <scope>NUCLEOTIDE SEQUENCE [LARGE SCALE GENOMIC DNA]</scope>
    <source>
        <strain evidence="2 3">AR-2-6</strain>
    </source>
</reference>
<sequence>MRIRTLLTMLICVFIFTTTKAQISTIGIGPELNVPTGNSSNISSIGASAAIKVELGLSPKTGLTINSGITSFLGRNYFGIRTPAETAVPLKGGFKYYTSPNFYVEGQVGTNFPISGNAKSGFVWSPGVGTYLKLRNSDNQLDVGLRYEGWSSRRTITATNATFSTFSFIGLRVAYAFNL</sequence>
<protein>
    <recommendedName>
        <fullName evidence="4">Outer membrane protein beta-barrel domain-containing protein</fullName>
    </recommendedName>
</protein>
<evidence type="ECO:0000256" key="1">
    <source>
        <dbReference type="SAM" id="SignalP"/>
    </source>
</evidence>
<dbReference type="Proteomes" id="UP000310477">
    <property type="component" value="Unassembled WGS sequence"/>
</dbReference>
<evidence type="ECO:0008006" key="4">
    <source>
        <dbReference type="Google" id="ProtNLM"/>
    </source>
</evidence>